<organism evidence="1">
    <name type="scientific">Spironucleus salmonicida</name>
    <dbReference type="NCBI Taxonomy" id="348837"/>
    <lineage>
        <taxon>Eukaryota</taxon>
        <taxon>Metamonada</taxon>
        <taxon>Diplomonadida</taxon>
        <taxon>Hexamitidae</taxon>
        <taxon>Hexamitinae</taxon>
        <taxon>Spironucleus</taxon>
    </lineage>
</organism>
<name>V6LXF9_9EUKA</name>
<dbReference type="EMBL" id="KI545953">
    <property type="protein sequence ID" value="EST49317.1"/>
    <property type="molecule type" value="Genomic_DNA"/>
</dbReference>
<dbReference type="AlphaFoldDB" id="V6LXF9"/>
<accession>V6LXF9</accession>
<reference evidence="1" key="1">
    <citation type="journal article" date="2014" name="PLoS Genet.">
        <title>The Genome of Spironucleus salmonicida Highlights a Fish Pathogen Adapted to Fluctuating Environments.</title>
        <authorList>
            <person name="Xu F."/>
            <person name="Jerlstrom-Hultqvist J."/>
            <person name="Einarsson E."/>
            <person name="Astvaldsson A."/>
            <person name="Svard S.G."/>
            <person name="Andersson J.O."/>
        </authorList>
    </citation>
    <scope>NUCLEOTIDE SEQUENCE</scope>
</reference>
<gene>
    <name evidence="1" type="ORF">SS50377_10542</name>
</gene>
<protein>
    <submittedName>
        <fullName evidence="1">Uncharacterized protein</fullName>
    </submittedName>
</protein>
<sequence length="306" mass="36806">MSYIIIQDGSAQVNSNNVNLAFSISPDHLEYKNMTFSNFFIASDDVMLSNQLQPWNTVEIMTFFFYQINIELIQFQLSDQFIFDLQDTKILIFKNVKLYDLITEAILYIFQFKQVHNNVVIINKVMAKQILFNYKMLKNYDGNALIINDIISRAPFYDVDYQVRQCKLPQFNVRLTLANFNNFPDFKFKNLNFKFKFEGNDQEQFFRTFEETVIYLLDEHKNLNITKIIVNTQQLSKKLLSFQFGLAEQIEQNELEFDIRRMKFDKDKRFKHYIGLQSFERDFNIDIVNDLIEIQRLYCEMEYIWK</sequence>
<proteinExistence type="predicted"/>
<dbReference type="VEuPathDB" id="GiardiaDB:SS50377_26849"/>
<evidence type="ECO:0000313" key="1">
    <source>
        <dbReference type="EMBL" id="EST49317.1"/>
    </source>
</evidence>